<feature type="region of interest" description="Disordered" evidence="2">
    <location>
        <begin position="336"/>
        <end position="371"/>
    </location>
</feature>
<organism evidence="5">
    <name type="scientific">Dermatophagoides farinae</name>
    <name type="common">American house dust mite</name>
    <dbReference type="NCBI Taxonomy" id="6954"/>
    <lineage>
        <taxon>Eukaryota</taxon>
        <taxon>Metazoa</taxon>
        <taxon>Ecdysozoa</taxon>
        <taxon>Arthropoda</taxon>
        <taxon>Chelicerata</taxon>
        <taxon>Arachnida</taxon>
        <taxon>Acari</taxon>
        <taxon>Acariformes</taxon>
        <taxon>Sarcoptiformes</taxon>
        <taxon>Astigmata</taxon>
        <taxon>Psoroptidia</taxon>
        <taxon>Analgoidea</taxon>
        <taxon>Pyroglyphidae</taxon>
        <taxon>Dermatophagoidinae</taxon>
        <taxon>Dermatophagoides</taxon>
    </lineage>
</organism>
<feature type="chain" id="PRO_5039127451" evidence="3">
    <location>
        <begin position="27"/>
        <end position="511"/>
    </location>
</feature>
<dbReference type="SUPFAM" id="SSF51069">
    <property type="entry name" value="Carbonic anhydrase"/>
    <property type="match status" value="1"/>
</dbReference>
<gene>
    <name evidence="5" type="ORF">HUG17_0473</name>
</gene>
<feature type="region of interest" description="Disordered" evidence="2">
    <location>
        <begin position="383"/>
        <end position="403"/>
    </location>
</feature>
<evidence type="ECO:0000313" key="5">
    <source>
        <dbReference type="EMBL" id="KAH7644935.1"/>
    </source>
</evidence>
<accession>A0A9D4SKY1</accession>
<dbReference type="InterPro" id="IPR036398">
    <property type="entry name" value="CA_dom_sf"/>
</dbReference>
<evidence type="ECO:0000256" key="2">
    <source>
        <dbReference type="SAM" id="MobiDB-lite"/>
    </source>
</evidence>
<evidence type="ECO:0000256" key="1">
    <source>
        <dbReference type="ARBA" id="ARBA00010718"/>
    </source>
</evidence>
<dbReference type="InterPro" id="IPR001148">
    <property type="entry name" value="CA_dom"/>
</dbReference>
<dbReference type="Pfam" id="PF00194">
    <property type="entry name" value="Carb_anhydrase"/>
    <property type="match status" value="2"/>
</dbReference>
<dbReference type="GO" id="GO:0004089">
    <property type="term" value="F:carbonate dehydratase activity"/>
    <property type="evidence" value="ECO:0007669"/>
    <property type="project" value="InterPro"/>
</dbReference>
<feature type="domain" description="Alpha-carbonic anhydrase" evidence="4">
    <location>
        <begin position="30"/>
        <end position="330"/>
    </location>
</feature>
<proteinExistence type="inferred from homology"/>
<dbReference type="GO" id="GO:0006730">
    <property type="term" value="P:one-carbon metabolic process"/>
    <property type="evidence" value="ECO:0007669"/>
    <property type="project" value="TreeGrafter"/>
</dbReference>
<dbReference type="PANTHER" id="PTHR18952">
    <property type="entry name" value="CARBONIC ANHYDRASE"/>
    <property type="match status" value="1"/>
</dbReference>
<dbReference type="PANTHER" id="PTHR18952:SF208">
    <property type="entry name" value="CARBONIC ANHYDRASE XA-RELATED"/>
    <property type="match status" value="1"/>
</dbReference>
<dbReference type="Gene3D" id="3.10.200.10">
    <property type="entry name" value="Alpha carbonic anhydrase"/>
    <property type="match status" value="1"/>
</dbReference>
<comment type="similarity">
    <text evidence="1">Belongs to the alpha-carbonic anhydrase family.</text>
</comment>
<dbReference type="GO" id="GO:0008270">
    <property type="term" value="F:zinc ion binding"/>
    <property type="evidence" value="ECO:0007669"/>
    <property type="project" value="InterPro"/>
</dbReference>
<protein>
    <submittedName>
        <fullName evidence="5">Carbonic anhydrase-related protein 10-like protein</fullName>
    </submittedName>
</protein>
<keyword evidence="3" id="KW-0732">Signal</keyword>
<feature type="region of interest" description="Disordered" evidence="2">
    <location>
        <begin position="199"/>
        <end position="229"/>
    </location>
</feature>
<feature type="region of interest" description="Disordered" evidence="2">
    <location>
        <begin position="445"/>
        <end position="467"/>
    </location>
</feature>
<feature type="compositionally biased region" description="Acidic residues" evidence="2">
    <location>
        <begin position="457"/>
        <end position="467"/>
    </location>
</feature>
<feature type="compositionally biased region" description="Basic residues" evidence="2">
    <location>
        <begin position="208"/>
        <end position="222"/>
    </location>
</feature>
<evidence type="ECO:0000256" key="3">
    <source>
        <dbReference type="SAM" id="SignalP"/>
    </source>
</evidence>
<name>A0A9D4SKY1_DERFA</name>
<dbReference type="Proteomes" id="UP000828236">
    <property type="component" value="Unassembled WGS sequence"/>
</dbReference>
<evidence type="ECO:0000259" key="4">
    <source>
        <dbReference type="PROSITE" id="PS51144"/>
    </source>
</evidence>
<dbReference type="PROSITE" id="PS51144">
    <property type="entry name" value="ALPHA_CA_2"/>
    <property type="match status" value="1"/>
</dbReference>
<dbReference type="InterPro" id="IPR023561">
    <property type="entry name" value="Carbonic_anhydrase_a-class"/>
</dbReference>
<dbReference type="EMBL" id="SDOV01000001">
    <property type="protein sequence ID" value="KAH7644935.1"/>
    <property type="molecule type" value="Genomic_DNA"/>
</dbReference>
<reference evidence="5" key="2">
    <citation type="journal article" date="2021" name="World Allergy Organ. J.">
        <title>Chromosome-level assembly of Dermatophagoides farinae genome and transcriptome reveals two novel allergens Der f 37 and Der f 39.</title>
        <authorList>
            <person name="Chen J."/>
            <person name="Cai Z."/>
            <person name="Fan D."/>
            <person name="Hu J."/>
            <person name="Hou Y."/>
            <person name="He Y."/>
            <person name="Zhang Z."/>
            <person name="Zhao Z."/>
            <person name="Gao P."/>
            <person name="Hu W."/>
            <person name="Sun J."/>
            <person name="Li J."/>
            <person name="Ji K."/>
        </authorList>
    </citation>
    <scope>NUCLEOTIDE SEQUENCE</scope>
    <source>
        <strain evidence="5">JKM2019</strain>
    </source>
</reference>
<feature type="signal peptide" evidence="3">
    <location>
        <begin position="1"/>
        <end position="26"/>
    </location>
</feature>
<dbReference type="AlphaFoldDB" id="A0A9D4SKY1"/>
<dbReference type="SMART" id="SM01057">
    <property type="entry name" value="Carb_anhydrase"/>
    <property type="match status" value="1"/>
</dbReference>
<sequence>MSPLINLPITVCRLIIFIQFQRFILADWESWWTYEGISGPDFWGRLNPKWSHCSKGQRQSPIDIDTSTLLFDPYLEPIKINGDYVRGQLVNTGRGISLLVDRSTTSSGGDKHVTISNGPFSYQYTVSNITLHFGRENDRGSEHTIDGKRFPGELQLYAYNSQLYSNWSEAKREPNGLVAISIFIMVSGHPGGQMVTSNVGVNNNDNHHHQHNHQHHHHHHHQQQQQPPNAALKQITGLLKNITKRGLSYQIESLSIMDLLPSSWKHYVTYEGSITQPACYETVQWVILNRPIYLSSYQFHMLRHSLKGDGHQDNFRPTQPRNKRSIRCNIVYENIGGTGDDGNHHHSSNTMISNDIQQKQRKRSSSSSSLNNQELNRMADHHHHHHMDNNGTNESNLEFDHKSQTNKWQTIKIKREKQNSFVNHDSDYDDNHNVNVEYNVQKLSSSTDMDSNNNNNNDDDDDVDDNVIDNNNQINQFAANLLAVKDEKFCLPDQLRLYGYRANPKMIQDEF</sequence>
<reference evidence="5" key="1">
    <citation type="submission" date="2020-06" db="EMBL/GenBank/DDBJ databases">
        <authorList>
            <person name="Ji K."/>
            <person name="Li J."/>
        </authorList>
    </citation>
    <scope>NUCLEOTIDE SEQUENCE</scope>
    <source>
        <strain evidence="5">JKM2019</strain>
        <tissue evidence="5">Whole body</tissue>
    </source>
</reference>
<comment type="caution">
    <text evidence="5">The sequence shown here is derived from an EMBL/GenBank/DDBJ whole genome shotgun (WGS) entry which is preliminary data.</text>
</comment>